<dbReference type="GO" id="GO:0005886">
    <property type="term" value="C:plasma membrane"/>
    <property type="evidence" value="ECO:0007669"/>
    <property type="project" value="UniProtKB-SubCell"/>
</dbReference>
<dbReference type="Proteomes" id="UP000886070">
    <property type="component" value="Unassembled WGS sequence"/>
</dbReference>
<feature type="transmembrane region" description="Helical" evidence="6">
    <location>
        <begin position="93"/>
        <end position="112"/>
    </location>
</feature>
<feature type="transmembrane region" description="Helical" evidence="6">
    <location>
        <begin position="51"/>
        <end position="81"/>
    </location>
</feature>
<evidence type="ECO:0000256" key="4">
    <source>
        <dbReference type="ARBA" id="ARBA00022989"/>
    </source>
</evidence>
<evidence type="ECO:0000313" key="7">
    <source>
        <dbReference type="EMBL" id="HHF98383.1"/>
    </source>
</evidence>
<gene>
    <name evidence="7" type="ORF">ENL39_02725</name>
</gene>
<comment type="caution">
    <text evidence="7">The sequence shown here is derived from an EMBL/GenBank/DDBJ whole genome shotgun (WGS) entry which is preliminary data.</text>
</comment>
<keyword evidence="3 6" id="KW-0812">Transmembrane</keyword>
<dbReference type="GO" id="GO:0022857">
    <property type="term" value="F:transmembrane transporter activity"/>
    <property type="evidence" value="ECO:0007669"/>
    <property type="project" value="InterPro"/>
</dbReference>
<organism evidence="7">
    <name type="scientific">Aerophobetes bacterium</name>
    <dbReference type="NCBI Taxonomy" id="2030807"/>
    <lineage>
        <taxon>Bacteria</taxon>
        <taxon>Candidatus Aerophobota</taxon>
    </lineage>
</organism>
<evidence type="ECO:0000256" key="1">
    <source>
        <dbReference type="ARBA" id="ARBA00004651"/>
    </source>
</evidence>
<keyword evidence="4 6" id="KW-1133">Transmembrane helix</keyword>
<sequence>AARFSGINVDKYLTLIFGINGFAAGLVGVVLSSRLRIGSPIIASGYELDAIAAVAIGGTSLLGGEGSIVGTVIGALVLTVIRNGLTILGVSTFFQQVIMGIIIVVVVAIDMWRRGE</sequence>
<dbReference type="AlphaFoldDB" id="A0A7V5HYS8"/>
<feature type="transmembrane region" description="Helical" evidence="6">
    <location>
        <begin position="12"/>
        <end position="31"/>
    </location>
</feature>
<protein>
    <submittedName>
        <fullName evidence="7">Ribose ABC transporter permease</fullName>
    </submittedName>
</protein>
<dbReference type="Pfam" id="PF02653">
    <property type="entry name" value="BPD_transp_2"/>
    <property type="match status" value="1"/>
</dbReference>
<evidence type="ECO:0000256" key="3">
    <source>
        <dbReference type="ARBA" id="ARBA00022692"/>
    </source>
</evidence>
<accession>A0A7V5HYS8</accession>
<keyword evidence="5 6" id="KW-0472">Membrane</keyword>
<name>A0A7V5HYS8_UNCAE</name>
<feature type="non-terminal residue" evidence="7">
    <location>
        <position position="1"/>
    </location>
</feature>
<evidence type="ECO:0000256" key="2">
    <source>
        <dbReference type="ARBA" id="ARBA00022475"/>
    </source>
</evidence>
<evidence type="ECO:0000256" key="6">
    <source>
        <dbReference type="SAM" id="Phobius"/>
    </source>
</evidence>
<dbReference type="InterPro" id="IPR001851">
    <property type="entry name" value="ABC_transp_permease"/>
</dbReference>
<dbReference type="PANTHER" id="PTHR32196">
    <property type="entry name" value="ABC TRANSPORTER PERMEASE PROTEIN YPHD-RELATED-RELATED"/>
    <property type="match status" value="1"/>
</dbReference>
<keyword evidence="2" id="KW-1003">Cell membrane</keyword>
<comment type="subcellular location">
    <subcellularLocation>
        <location evidence="1">Cell membrane</location>
        <topology evidence="1">Multi-pass membrane protein</topology>
    </subcellularLocation>
</comment>
<dbReference type="EMBL" id="DRTT01000083">
    <property type="protein sequence ID" value="HHF98383.1"/>
    <property type="molecule type" value="Genomic_DNA"/>
</dbReference>
<proteinExistence type="predicted"/>
<reference evidence="7" key="1">
    <citation type="journal article" date="2020" name="mSystems">
        <title>Genome- and Community-Level Interaction Insights into Carbon Utilization and Element Cycling Functions of Hydrothermarchaeota in Hydrothermal Sediment.</title>
        <authorList>
            <person name="Zhou Z."/>
            <person name="Liu Y."/>
            <person name="Xu W."/>
            <person name="Pan J."/>
            <person name="Luo Z.H."/>
            <person name="Li M."/>
        </authorList>
    </citation>
    <scope>NUCLEOTIDE SEQUENCE [LARGE SCALE GENOMIC DNA]</scope>
    <source>
        <strain evidence="7">HyVt-92</strain>
    </source>
</reference>
<evidence type="ECO:0000256" key="5">
    <source>
        <dbReference type="ARBA" id="ARBA00023136"/>
    </source>
</evidence>